<feature type="compositionally biased region" description="Low complexity" evidence="8">
    <location>
        <begin position="460"/>
        <end position="479"/>
    </location>
</feature>
<evidence type="ECO:0000256" key="4">
    <source>
        <dbReference type="ARBA" id="ARBA00022692"/>
    </source>
</evidence>
<evidence type="ECO:0000313" key="11">
    <source>
        <dbReference type="Proteomes" id="UP000005239"/>
    </source>
</evidence>
<gene>
    <name evidence="10" type="primary">WBGene00098727</name>
</gene>
<evidence type="ECO:0000256" key="9">
    <source>
        <dbReference type="SAM" id="SignalP"/>
    </source>
</evidence>
<feature type="compositionally biased region" description="Low complexity" evidence="8">
    <location>
        <begin position="734"/>
        <end position="743"/>
    </location>
</feature>
<evidence type="ECO:0000256" key="1">
    <source>
        <dbReference type="ARBA" id="ARBA00004251"/>
    </source>
</evidence>
<evidence type="ECO:0000256" key="7">
    <source>
        <dbReference type="ARBA" id="ARBA00023136"/>
    </source>
</evidence>
<dbReference type="AlphaFoldDB" id="A0A2A6B7U6"/>
<dbReference type="PANTHER" id="PTHR22907:SF58">
    <property type="entry name" value="ZP DOMAIN-CONTAINING PROTEIN"/>
    <property type="match status" value="1"/>
</dbReference>
<feature type="compositionally biased region" description="Pro residues" evidence="8">
    <location>
        <begin position="410"/>
        <end position="420"/>
    </location>
</feature>
<dbReference type="GO" id="GO:0005886">
    <property type="term" value="C:plasma membrane"/>
    <property type="evidence" value="ECO:0007669"/>
    <property type="project" value="UniProtKB-SubCell"/>
</dbReference>
<keyword evidence="4" id="KW-0812">Transmembrane</keyword>
<feature type="compositionally biased region" description="Low complexity" evidence="8">
    <location>
        <begin position="528"/>
        <end position="557"/>
    </location>
</feature>
<organism evidence="10 11">
    <name type="scientific">Pristionchus pacificus</name>
    <name type="common">Parasitic nematode worm</name>
    <dbReference type="NCBI Taxonomy" id="54126"/>
    <lineage>
        <taxon>Eukaryota</taxon>
        <taxon>Metazoa</taxon>
        <taxon>Ecdysozoa</taxon>
        <taxon>Nematoda</taxon>
        <taxon>Chromadorea</taxon>
        <taxon>Rhabditida</taxon>
        <taxon>Rhabditina</taxon>
        <taxon>Diplogasteromorpha</taxon>
        <taxon>Diplogasteroidea</taxon>
        <taxon>Neodiplogasteridae</taxon>
        <taxon>Pristionchus</taxon>
    </lineage>
</organism>
<feature type="compositionally biased region" description="Polar residues" evidence="8">
    <location>
        <begin position="560"/>
        <end position="569"/>
    </location>
</feature>
<dbReference type="PROSITE" id="PS51034">
    <property type="entry name" value="ZP_2"/>
    <property type="match status" value="1"/>
</dbReference>
<feature type="region of interest" description="Disordered" evidence="8">
    <location>
        <begin position="299"/>
        <end position="747"/>
    </location>
</feature>
<dbReference type="OrthoDB" id="6139674at2759"/>
<name>A0A2A6B7U6_PRIPA</name>
<feature type="compositionally biased region" description="Polar residues" evidence="8">
    <location>
        <begin position="634"/>
        <end position="656"/>
    </location>
</feature>
<dbReference type="InterPro" id="IPR057475">
    <property type="entry name" value="CUT_C"/>
</dbReference>
<feature type="compositionally biased region" description="Basic and acidic residues" evidence="8">
    <location>
        <begin position="442"/>
        <end position="455"/>
    </location>
</feature>
<accession>A0A8R1Y9P5</accession>
<keyword evidence="3" id="KW-1003">Cell membrane</keyword>
<dbReference type="InterPro" id="IPR001507">
    <property type="entry name" value="ZP_dom"/>
</dbReference>
<reference evidence="11" key="1">
    <citation type="journal article" date="2008" name="Nat. Genet.">
        <title>The Pristionchus pacificus genome provides a unique perspective on nematode lifestyle and parasitism.</title>
        <authorList>
            <person name="Dieterich C."/>
            <person name="Clifton S.W."/>
            <person name="Schuster L.N."/>
            <person name="Chinwalla A."/>
            <person name="Delehaunty K."/>
            <person name="Dinkelacker I."/>
            <person name="Fulton L."/>
            <person name="Fulton R."/>
            <person name="Godfrey J."/>
            <person name="Minx P."/>
            <person name="Mitreva M."/>
            <person name="Roeseler W."/>
            <person name="Tian H."/>
            <person name="Witte H."/>
            <person name="Yang S.P."/>
            <person name="Wilson R.K."/>
            <person name="Sommer R.J."/>
        </authorList>
    </citation>
    <scope>NUCLEOTIDE SEQUENCE [LARGE SCALE GENOMIC DNA]</scope>
    <source>
        <strain evidence="11">PS312</strain>
    </source>
</reference>
<feature type="signal peptide" evidence="9">
    <location>
        <begin position="1"/>
        <end position="18"/>
    </location>
</feature>
<feature type="compositionally biased region" description="Polar residues" evidence="8">
    <location>
        <begin position="666"/>
        <end position="675"/>
    </location>
</feature>
<feature type="chain" id="PRO_5043489845" evidence="9">
    <location>
        <begin position="19"/>
        <end position="1068"/>
    </location>
</feature>
<protein>
    <submittedName>
        <fullName evidence="10">Cutl-12</fullName>
    </submittedName>
</protein>
<keyword evidence="11" id="KW-1185">Reference proteome</keyword>
<evidence type="ECO:0000313" key="10">
    <source>
        <dbReference type="EnsemblMetazoa" id="PPA09173.1"/>
    </source>
</evidence>
<dbReference type="GO" id="GO:0042302">
    <property type="term" value="F:structural constituent of cuticle"/>
    <property type="evidence" value="ECO:0007669"/>
    <property type="project" value="UniProtKB-KW"/>
</dbReference>
<sequence length="1068" mass="119503">MRESLPLLLLFLSPLISSDDPSQSLDSSTRSSDAFIEKPQLECQSSGLRLHLKPINNFTGHVYVRGFFNDKRCHLDYGDRPMSSPFYVDVPYLGECAVQKQRMADPAGIMFSVVVIAQKHRMLVTHGDRAFRLNCFYRQTETRLEHSLDVSDISPSPLDTPPVLPPSCHYDVLSSSMNGPKIRTATVGEPVIHRWTCDSKSTGFLVHSCLVRDPTGEEYQLVDERGCVTDRSLLSPLTYSEDLSVVFTTIPAFRFAEQVLLVLFTCQITVCEKAEDGCEGIAPPQCAQLSHDLPIKTEYKKQRPDSQANQDLVPVREPIGRMKSAGEETYERDGIGRNEDEKELNEKKGKEEEDREKLKKKLIGSWTDEGDDNDDRIINFHGDSSTTTTKPETTTSRVITTSTTDLPLSIPSPRPLPPRPSHSNDSDQPPKLIDKFPTTYETGEKKGSMREDSTRVDSGSPTTTTTTEEVPVKTTTSTEKPPEEQTYASLTVFPSSSQATTQIPTTSTEFVTEPTKIALAQDDNELYSTPSPHSSPSPSTTSVPTTTSSTTESFTLTWPMDSSTITTIQPFEETTTKTSEGPTTEEKATQTDDKIGSNVDDKSSNGSSSSSSNTTTASSQDSNDGSSLYGAVPSPSSYISSPQEPFSANEQFSSSHVAEKMKAGPNTGNYDTSMGLNELEQKKAQLVARANQRKPDQAVLTPSHEVRDNSQPLRRIEADRRRVQDASPQFSLDSPSESHSSPSHPTPIVPIVSSPLTRLPTDHPARNGQWSAPVWDSFPAPRQATIFRVGEKRVKREENEGGRRRKRDEITVDVHADEILVLTSEEMALQKIQSDSNQIESHFIVVVRWFVHRQDQISVYREQKKEVEQVMNNLYPVRAQKFNIFLFFAIRSISFVFCRSSIKNKNLTGDDSLAYRRNRCKCGKDSMFHNGTQQKLTIKIFPKSRPEVIFRQFDQIVAFIAKARTHANSMVLVFNETGENEVESIPILYMMHYFNSERSRAEAQIVKALSSNPRDGRNVCSMTAETRGMLDLWWTEVKRRSTKQLAGDISQLNFNRVKERAPIRAAWP</sequence>
<proteinExistence type="predicted"/>
<evidence type="ECO:0000256" key="2">
    <source>
        <dbReference type="ARBA" id="ARBA00022460"/>
    </source>
</evidence>
<dbReference type="Pfam" id="PF25301">
    <property type="entry name" value="CUT_C"/>
    <property type="match status" value="1"/>
</dbReference>
<feature type="compositionally biased region" description="Basic and acidic residues" evidence="8">
    <location>
        <begin position="584"/>
        <end position="603"/>
    </location>
</feature>
<feature type="compositionally biased region" description="Polar residues" evidence="8">
    <location>
        <begin position="486"/>
        <end position="510"/>
    </location>
</feature>
<comment type="subcellular location">
    <subcellularLocation>
        <location evidence="1">Cell membrane</location>
        <topology evidence="1">Single-pass type I membrane protein</topology>
    </subcellularLocation>
</comment>
<evidence type="ECO:0000256" key="6">
    <source>
        <dbReference type="ARBA" id="ARBA00022989"/>
    </source>
</evidence>
<evidence type="ECO:0000256" key="8">
    <source>
        <dbReference type="SAM" id="MobiDB-lite"/>
    </source>
</evidence>
<keyword evidence="6" id="KW-1133">Transmembrane helix</keyword>
<dbReference type="Pfam" id="PF25057">
    <property type="entry name" value="CUT_N"/>
    <property type="match status" value="1"/>
</dbReference>
<accession>A0A2A6B7U6</accession>
<dbReference type="InterPro" id="IPR051962">
    <property type="entry name" value="Cuticlin"/>
</dbReference>
<reference evidence="10" key="2">
    <citation type="submission" date="2022-06" db="UniProtKB">
        <authorList>
            <consortium name="EnsemblMetazoa"/>
        </authorList>
    </citation>
    <scope>IDENTIFICATION</scope>
    <source>
        <strain evidence="10">PS312</strain>
    </source>
</reference>
<keyword evidence="2" id="KW-0193">Cuticle</keyword>
<feature type="compositionally biased region" description="Low complexity" evidence="8">
    <location>
        <begin position="572"/>
        <end position="582"/>
    </location>
</feature>
<dbReference type="InterPro" id="IPR056953">
    <property type="entry name" value="CUT_N"/>
</dbReference>
<feature type="compositionally biased region" description="Basic and acidic residues" evidence="8">
    <location>
        <begin position="318"/>
        <end position="357"/>
    </location>
</feature>
<feature type="compositionally biased region" description="Basic and acidic residues" evidence="8">
    <location>
        <begin position="704"/>
        <end position="724"/>
    </location>
</feature>
<evidence type="ECO:0000256" key="3">
    <source>
        <dbReference type="ARBA" id="ARBA00022475"/>
    </source>
</evidence>
<keyword evidence="5 9" id="KW-0732">Signal</keyword>
<feature type="compositionally biased region" description="Low complexity" evidence="8">
    <location>
        <begin position="384"/>
        <end position="409"/>
    </location>
</feature>
<dbReference type="EnsemblMetazoa" id="PPA09173.1">
    <property type="protein sequence ID" value="PPA09173.1"/>
    <property type="gene ID" value="WBGene00098727"/>
</dbReference>
<dbReference type="Proteomes" id="UP000005239">
    <property type="component" value="Unassembled WGS sequence"/>
</dbReference>
<dbReference type="PANTHER" id="PTHR22907">
    <property type="entry name" value="GH04558P"/>
    <property type="match status" value="1"/>
</dbReference>
<dbReference type="SMART" id="SM00241">
    <property type="entry name" value="ZP"/>
    <property type="match status" value="1"/>
</dbReference>
<feature type="compositionally biased region" description="Low complexity" evidence="8">
    <location>
        <begin position="604"/>
        <end position="624"/>
    </location>
</feature>
<keyword evidence="7" id="KW-0472">Membrane</keyword>
<evidence type="ECO:0000256" key="5">
    <source>
        <dbReference type="ARBA" id="ARBA00022729"/>
    </source>
</evidence>